<dbReference type="AlphaFoldDB" id="A0A2T0SYI3"/>
<comment type="caution">
    <text evidence="1">The sequence shown here is derived from an EMBL/GenBank/DDBJ whole genome shotgun (WGS) entry which is preliminary data.</text>
</comment>
<organism evidence="1 2">
    <name type="scientific">Spirosoma oryzae</name>
    <dbReference type="NCBI Taxonomy" id="1469603"/>
    <lineage>
        <taxon>Bacteria</taxon>
        <taxon>Pseudomonadati</taxon>
        <taxon>Bacteroidota</taxon>
        <taxon>Cytophagia</taxon>
        <taxon>Cytophagales</taxon>
        <taxon>Cytophagaceae</taxon>
        <taxon>Spirosoma</taxon>
    </lineage>
</organism>
<dbReference type="RefSeq" id="WP_146141427.1">
    <property type="nucleotide sequence ID" value="NZ_PVTE01000009.1"/>
</dbReference>
<proteinExistence type="predicted"/>
<accession>A0A2T0SYI3</accession>
<evidence type="ECO:0000313" key="2">
    <source>
        <dbReference type="Proteomes" id="UP000238375"/>
    </source>
</evidence>
<dbReference type="Proteomes" id="UP000238375">
    <property type="component" value="Unassembled WGS sequence"/>
</dbReference>
<reference evidence="1 2" key="1">
    <citation type="submission" date="2018-03" db="EMBL/GenBank/DDBJ databases">
        <title>Genomic Encyclopedia of Archaeal and Bacterial Type Strains, Phase II (KMG-II): from individual species to whole genera.</title>
        <authorList>
            <person name="Goeker M."/>
        </authorList>
    </citation>
    <scope>NUCLEOTIDE SEQUENCE [LARGE SCALE GENOMIC DNA]</scope>
    <source>
        <strain evidence="1 2">DSM 28354</strain>
    </source>
</reference>
<keyword evidence="2" id="KW-1185">Reference proteome</keyword>
<evidence type="ECO:0000313" key="1">
    <source>
        <dbReference type="EMBL" id="PRY38449.1"/>
    </source>
</evidence>
<gene>
    <name evidence="1" type="ORF">CLV58_109176</name>
</gene>
<protein>
    <submittedName>
        <fullName evidence="1">Uncharacterized protein</fullName>
    </submittedName>
</protein>
<dbReference type="EMBL" id="PVTE01000009">
    <property type="protein sequence ID" value="PRY38449.1"/>
    <property type="molecule type" value="Genomic_DNA"/>
</dbReference>
<name>A0A2T0SYI3_9BACT</name>
<sequence>MPRLPLHDPLRRGTPRFNKGLYQELAPPVPFMVWKQIMLRMMALIGEEILSNRTGFTLPAQLGLLVVEKIKRRSDAKKPFIDRIHFCKTGEKRINYNRHTFQHTYRIVWAPLSNTRLPTRTLWRFKASRALNRQLAQRIFAGQDYLPLAKQAIPHR</sequence>